<dbReference type="Gene3D" id="3.40.50.20">
    <property type="match status" value="1"/>
</dbReference>
<dbReference type="Pfam" id="PF08245">
    <property type="entry name" value="Mur_ligase_M"/>
    <property type="match status" value="1"/>
</dbReference>
<dbReference type="Gene3D" id="3.90.190.20">
    <property type="entry name" value="Mur ligase, C-terminal domain"/>
    <property type="match status" value="1"/>
</dbReference>
<dbReference type="InterPro" id="IPR013685">
    <property type="entry name" value="POTRA_FtsQ_type"/>
</dbReference>
<keyword evidence="6" id="KW-0963">Cytoplasm</keyword>
<dbReference type="PROSITE" id="PS00843">
    <property type="entry name" value="DALA_DALA_LIGASE_1"/>
    <property type="match status" value="1"/>
</dbReference>
<dbReference type="InterPro" id="IPR005905">
    <property type="entry name" value="D_ala_D_ala"/>
</dbReference>
<dbReference type="InterPro" id="IPR034746">
    <property type="entry name" value="POTRA"/>
</dbReference>
<dbReference type="GO" id="GO:0016020">
    <property type="term" value="C:membrane"/>
    <property type="evidence" value="ECO:0007669"/>
    <property type="project" value="UniProtKB-SubCell"/>
</dbReference>
<keyword evidence="11 19" id="KW-0067">ATP-binding</keyword>
<dbReference type="EC" id="6.3.2.8" evidence="4"/>
<organism evidence="23">
    <name type="scientific">Knufia peltigerae</name>
    <dbReference type="NCBI Taxonomy" id="1002370"/>
    <lineage>
        <taxon>Eukaryota</taxon>
        <taxon>Fungi</taxon>
        <taxon>Dikarya</taxon>
        <taxon>Ascomycota</taxon>
        <taxon>Pezizomycotina</taxon>
        <taxon>Eurotiomycetes</taxon>
        <taxon>Chaetothyriomycetidae</taxon>
        <taxon>Chaetothyriales</taxon>
        <taxon>Trichomeriaceae</taxon>
        <taxon>Knufia</taxon>
    </lineage>
</organism>
<dbReference type="SUPFAM" id="SSF53623">
    <property type="entry name" value="MurD-like peptide ligases, catalytic domain"/>
    <property type="match status" value="1"/>
</dbReference>
<dbReference type="Pfam" id="PF02491">
    <property type="entry name" value="SHS2_FTSA"/>
    <property type="match status" value="1"/>
</dbReference>
<keyword evidence="12" id="KW-0133">Cell shape</keyword>
<evidence type="ECO:0000256" key="6">
    <source>
        <dbReference type="ARBA" id="ARBA00022490"/>
    </source>
</evidence>
<comment type="catalytic activity">
    <reaction evidence="18">
        <text>UDP-N-acetyl-alpha-D-muramate + L-alanine + ATP = UDP-N-acetyl-alpha-D-muramoyl-L-alanine + ADP + phosphate + H(+)</text>
        <dbReference type="Rhea" id="RHEA:23372"/>
        <dbReference type="ChEBI" id="CHEBI:15378"/>
        <dbReference type="ChEBI" id="CHEBI:30616"/>
        <dbReference type="ChEBI" id="CHEBI:43474"/>
        <dbReference type="ChEBI" id="CHEBI:57972"/>
        <dbReference type="ChEBI" id="CHEBI:70757"/>
        <dbReference type="ChEBI" id="CHEBI:83898"/>
        <dbReference type="ChEBI" id="CHEBI:456216"/>
        <dbReference type="EC" id="6.3.2.8"/>
    </reaction>
</comment>
<evidence type="ECO:0000256" key="10">
    <source>
        <dbReference type="ARBA" id="ARBA00022741"/>
    </source>
</evidence>
<evidence type="ECO:0000256" key="13">
    <source>
        <dbReference type="ARBA" id="ARBA00022984"/>
    </source>
</evidence>
<dbReference type="NCBIfam" id="TIGR01174">
    <property type="entry name" value="ftsA"/>
    <property type="match status" value="1"/>
</dbReference>
<dbReference type="FunFam" id="3.30.420.40:FF:000032">
    <property type="entry name" value="Cell division protein FtsA"/>
    <property type="match status" value="1"/>
</dbReference>
<dbReference type="PROSITE" id="PS50975">
    <property type="entry name" value="ATP_GRASP"/>
    <property type="match status" value="1"/>
</dbReference>
<evidence type="ECO:0000256" key="20">
    <source>
        <dbReference type="SAM" id="MobiDB-lite"/>
    </source>
</evidence>
<evidence type="ECO:0000256" key="7">
    <source>
        <dbReference type="ARBA" id="ARBA00022598"/>
    </source>
</evidence>
<keyword evidence="14" id="KW-1133">Transmembrane helix</keyword>
<dbReference type="InterPro" id="IPR000291">
    <property type="entry name" value="D-Ala_lig_Van_CS"/>
</dbReference>
<dbReference type="CDD" id="cd24048">
    <property type="entry name" value="ASKHA_NBD_FtsA"/>
    <property type="match status" value="1"/>
</dbReference>
<keyword evidence="13" id="KW-0573">Peptidoglycan synthesis</keyword>
<keyword evidence="10 19" id="KW-0547">Nucleotide-binding</keyword>
<keyword evidence="9" id="KW-0812">Transmembrane</keyword>
<dbReference type="Pfam" id="PF01225">
    <property type="entry name" value="Mur_ligase"/>
    <property type="match status" value="1"/>
</dbReference>
<comment type="caution">
    <text evidence="23">The sequence shown here is derived from an EMBL/GenBank/DDBJ whole genome shotgun (WGS) entry which is preliminary data.</text>
</comment>
<dbReference type="Gene3D" id="3.30.470.20">
    <property type="entry name" value="ATP-grasp fold, B domain"/>
    <property type="match status" value="1"/>
</dbReference>
<dbReference type="FunFam" id="3.30.420.40:FF:000035">
    <property type="entry name" value="Cell division protein FtsA"/>
    <property type="match status" value="1"/>
</dbReference>
<dbReference type="HAMAP" id="MF_02033">
    <property type="entry name" value="FtsA"/>
    <property type="match status" value="1"/>
</dbReference>
<dbReference type="InterPro" id="IPR026579">
    <property type="entry name" value="FtsQ"/>
</dbReference>
<feature type="domain" description="ATP-grasp" evidence="21">
    <location>
        <begin position="585"/>
        <end position="787"/>
    </location>
</feature>
<dbReference type="Gene3D" id="3.40.50.720">
    <property type="entry name" value="NAD(P)-binding Rossmann-like Domain"/>
    <property type="match status" value="1"/>
</dbReference>
<evidence type="ECO:0000256" key="4">
    <source>
        <dbReference type="ARBA" id="ARBA00012211"/>
    </source>
</evidence>
<dbReference type="Pfam" id="PF14450">
    <property type="entry name" value="FtsA"/>
    <property type="match status" value="1"/>
</dbReference>
<feature type="region of interest" description="Disordered" evidence="20">
    <location>
        <begin position="996"/>
        <end position="1017"/>
    </location>
</feature>
<dbReference type="SUPFAM" id="SSF56059">
    <property type="entry name" value="Glutathione synthetase ATP-binding domain-like"/>
    <property type="match status" value="1"/>
</dbReference>
<dbReference type="InterPro" id="IPR013221">
    <property type="entry name" value="Mur_ligase_cen"/>
</dbReference>
<dbReference type="GO" id="GO:0008716">
    <property type="term" value="F:D-alanine-D-alanine ligase activity"/>
    <property type="evidence" value="ECO:0007669"/>
    <property type="project" value="InterPro"/>
</dbReference>
<dbReference type="NCBIfam" id="TIGR01205">
    <property type="entry name" value="D_ala_D_alaTIGR"/>
    <property type="match status" value="1"/>
</dbReference>
<dbReference type="InterPro" id="IPR005548">
    <property type="entry name" value="Cell_div_FtsQ/DivIB_C"/>
</dbReference>
<evidence type="ECO:0000256" key="16">
    <source>
        <dbReference type="ARBA" id="ARBA00023306"/>
    </source>
</evidence>
<feature type="domain" description="POTRA" evidence="22">
    <location>
        <begin position="812"/>
        <end position="881"/>
    </location>
</feature>
<dbReference type="EMBL" id="JAPDRN010000054">
    <property type="protein sequence ID" value="KAJ9632647.1"/>
    <property type="molecule type" value="Genomic_DNA"/>
</dbReference>
<evidence type="ECO:0000256" key="3">
    <source>
        <dbReference type="ARBA" id="ARBA00004752"/>
    </source>
</evidence>
<feature type="compositionally biased region" description="Basic and acidic residues" evidence="20">
    <location>
        <begin position="1007"/>
        <end position="1017"/>
    </location>
</feature>
<evidence type="ECO:0000313" key="23">
    <source>
        <dbReference type="EMBL" id="KAJ9632647.1"/>
    </source>
</evidence>
<dbReference type="HAMAP" id="MF_00911">
    <property type="entry name" value="FtsQ_subfam"/>
    <property type="match status" value="1"/>
</dbReference>
<keyword evidence="17" id="KW-0961">Cell wall biogenesis/degradation</keyword>
<evidence type="ECO:0000256" key="17">
    <source>
        <dbReference type="ARBA" id="ARBA00023316"/>
    </source>
</evidence>
<dbReference type="Pfam" id="PF03799">
    <property type="entry name" value="FtsQ_DivIB_C"/>
    <property type="match status" value="1"/>
</dbReference>
<dbReference type="Gene3D" id="3.30.1490.110">
    <property type="match status" value="1"/>
</dbReference>
<evidence type="ECO:0000256" key="14">
    <source>
        <dbReference type="ARBA" id="ARBA00022989"/>
    </source>
</evidence>
<evidence type="ECO:0000256" key="5">
    <source>
        <dbReference type="ARBA" id="ARBA00022475"/>
    </source>
</evidence>
<dbReference type="PROSITE" id="PS51779">
    <property type="entry name" value="POTRA"/>
    <property type="match status" value="1"/>
</dbReference>
<dbReference type="InterPro" id="IPR004101">
    <property type="entry name" value="Mur_ligase_C"/>
</dbReference>
<sequence length="1425" mass="152250">MIRRLHDTNDLVRAFPRVHFVGIGGTGMSGIAEVMLTLGYEVSGSDNADNAATRRLAGLGARIMRGHSAANVLGTDCVVVSSAIREDNPELMEARSQRIPIMPRAAMLAELMRFRRGIAVAGTHGKTTTTSLTAAVLSEGGLDPTFVIGGQLLAAGANAKLGGGQWLVAEADESDGSFLRLNPLMSIITNIDSDHLENYGNDFARVQAAFAEFLQRLPFYGLAVLCIDDPEVAALAAKTPRHVMSYGMSPQADVRAENVVQEGSRMRFTLRLPQGTSQEVVLALPGKHNVLNALAAAAVGWQLGVSPDTIARALASFAGVGRRFNDLGEVTTASGAKIRIIDDYGHHPSELEAVFAAARGGWADKRLVVAFQPHRYSRTRDQFDKFAAVLSSVDALVLSEVYPAGEEPIAGADSHALARAIRARGRSEPVVVGKASELATVLPDVLQDGDLLLMMGAGDIGAVASHIAVEGFKAEGEATDPAVFGRVAVLLGGSSSEREVSLDSGRNVLEALQSRGVDAVAIDGIPALAKALAAGGIDRVFNILHGHNGGGEDGIVQGLMDAFGVPYTGSNVLGSALSMDKIRTKQVWLSLGLPTPQYRKVDASTVHALAAELGLPVVVKPANEGSSVGISRVTDEAGLDEAVALAARYDGQLLMEQMVVGDELTVAILGDVALPSIRIVPKGQWYDYNAKYIAEDTQYLCPGLDGDDEDEIRRIALAAFRAAGCRGWGRVDVMRDRASGRFFLLEPFAGAQGGRAGRHQLRGAGVARAGTDPGGIARMNAVLRIFVWLLALSVVALPVVAVVNGWVGAERWPLAKLRVHGEFKRVPPEQLQQVLLPYAHAGFFAVKLQDAQDALEKLPWVESAQVRKQWPDVLEVTLVEHKPFARWGEDRLLSEQGKLFPTPKKLADLQLPELDGPDSQTEEVVKLYNDSRALFAPAGVDVRRLTMDARGSWSLLLSNGTEVVVGRDDAPGQPSRADRARRPPIYQWFHAELGHSGRPRQCTGHPGKKDAGKNMNRKGDKSLIVGLDIGTSKVVALVGEYSPGNPIEVIGIGSHESRGLKRGVVVDIESTVQSIQRAVEEAELMAGCEIRSVYASISGNHVQCKNSPGIVPIRDGEVTWGDLDRVLDAAKAVAIPADQKILHAIPREYVLDDSQEGIRNPVGMTGVRLEVHAHLVVCAQSAAANISKCVQRCGLQVDDLVLSSLASSVAVLTADERELGVVLVDMGAGTTDIAVFVQGAICHTASLPIAGDHVTNDIAHMLRTPTPEAEQIKVRYACALAQLATAEESIQVPSVGDRPPRRMPRHALAQAVQGRYEEIFEMVQAELRRSGFEELVRAGMVLTGGASKMEGVVELAEEMLQMPVRVGIPQHVTGLGEVVGNPVHATGVGLLLMGSQIEHPRRPSLPTGRAGSMFKKLKTWFRGEF</sequence>
<dbReference type="Pfam" id="PF07478">
    <property type="entry name" value="Dala_Dala_lig_C"/>
    <property type="match status" value="1"/>
</dbReference>
<dbReference type="NCBIfam" id="NF007009">
    <property type="entry name" value="PRK09472.1"/>
    <property type="match status" value="1"/>
</dbReference>
<dbReference type="HAMAP" id="MF_00047">
    <property type="entry name" value="Dala_Dala_lig"/>
    <property type="match status" value="1"/>
</dbReference>
<dbReference type="InterPro" id="IPR036565">
    <property type="entry name" value="Mur-like_cat_sf"/>
</dbReference>
<dbReference type="InterPro" id="IPR020823">
    <property type="entry name" value="Cell_div_FtsA"/>
</dbReference>
<dbReference type="InterPro" id="IPR000713">
    <property type="entry name" value="Mur_ligase_N"/>
</dbReference>
<dbReference type="PANTHER" id="PTHR43445:SF3">
    <property type="entry name" value="UDP-N-ACETYLMURAMATE--L-ALANINE LIGASE"/>
    <property type="match status" value="1"/>
</dbReference>
<gene>
    <name evidence="23" type="ORF">H2204_007734</name>
</gene>
<dbReference type="GO" id="GO:0071555">
    <property type="term" value="P:cell wall organization"/>
    <property type="evidence" value="ECO:0007669"/>
    <property type="project" value="UniProtKB-KW"/>
</dbReference>
<dbReference type="Pfam" id="PF08478">
    <property type="entry name" value="POTRA_1"/>
    <property type="match status" value="1"/>
</dbReference>
<evidence type="ECO:0000256" key="15">
    <source>
        <dbReference type="ARBA" id="ARBA00023136"/>
    </source>
</evidence>
<dbReference type="SUPFAM" id="SSF52440">
    <property type="entry name" value="PreATP-grasp domain"/>
    <property type="match status" value="1"/>
</dbReference>
<comment type="subcellular location">
    <subcellularLocation>
        <location evidence="2">Cytoplasm</location>
    </subcellularLocation>
    <subcellularLocation>
        <location evidence="1">Membrane</location>
    </subcellularLocation>
</comment>
<protein>
    <recommendedName>
        <fullName evidence="4">UDP-N-acetylmuramate--L-alanine ligase</fullName>
        <ecNumber evidence="4">6.3.2.8</ecNumber>
    </recommendedName>
</protein>
<dbReference type="Gene3D" id="3.10.20.310">
    <property type="entry name" value="membrane protein fhac"/>
    <property type="match status" value="1"/>
</dbReference>
<dbReference type="FunFam" id="3.30.1490.110:FF:000002">
    <property type="entry name" value="Cell division protein FtsA"/>
    <property type="match status" value="1"/>
</dbReference>
<evidence type="ECO:0000259" key="22">
    <source>
        <dbReference type="PROSITE" id="PS51779"/>
    </source>
</evidence>
<dbReference type="InterPro" id="IPR050061">
    <property type="entry name" value="MurCDEF_pg_biosynth"/>
</dbReference>
<dbReference type="GO" id="GO:0090529">
    <property type="term" value="P:cell septum assembly"/>
    <property type="evidence" value="ECO:0007669"/>
    <property type="project" value="InterPro"/>
</dbReference>
<keyword evidence="16" id="KW-0131">Cell cycle</keyword>
<reference evidence="23" key="1">
    <citation type="submission" date="2022-10" db="EMBL/GenBank/DDBJ databases">
        <title>Culturing micro-colonial fungi from biological soil crusts in the Mojave desert and describing Neophaeococcomyces mojavensis, and introducing the new genera and species Taxawa tesnikishii.</title>
        <authorList>
            <person name="Kurbessoian T."/>
            <person name="Stajich J.E."/>
        </authorList>
    </citation>
    <scope>NUCLEOTIDE SEQUENCE</scope>
    <source>
        <strain evidence="23">TK_35</strain>
    </source>
</reference>
<dbReference type="Gene3D" id="3.30.1490.20">
    <property type="entry name" value="ATP-grasp fold, A domain"/>
    <property type="match status" value="1"/>
</dbReference>
<dbReference type="Gene3D" id="3.40.1190.10">
    <property type="entry name" value="Mur-like, catalytic domain"/>
    <property type="match status" value="1"/>
</dbReference>
<evidence type="ECO:0000256" key="9">
    <source>
        <dbReference type="ARBA" id="ARBA00022692"/>
    </source>
</evidence>
<name>A0AA38Y179_9EURO</name>
<dbReference type="GO" id="GO:0008360">
    <property type="term" value="P:regulation of cell shape"/>
    <property type="evidence" value="ECO:0007669"/>
    <property type="project" value="UniProtKB-KW"/>
</dbReference>
<dbReference type="GO" id="GO:0008763">
    <property type="term" value="F:UDP-N-acetylmuramate-L-alanine ligase activity"/>
    <property type="evidence" value="ECO:0007669"/>
    <property type="project" value="UniProtKB-EC"/>
</dbReference>
<dbReference type="InterPro" id="IPR036615">
    <property type="entry name" value="Mur_ligase_C_dom_sf"/>
</dbReference>
<evidence type="ECO:0000256" key="1">
    <source>
        <dbReference type="ARBA" id="ARBA00004370"/>
    </source>
</evidence>
<keyword evidence="7" id="KW-0436">Ligase</keyword>
<keyword evidence="5" id="KW-1003">Cell membrane</keyword>
<dbReference type="GO" id="GO:0046872">
    <property type="term" value="F:metal ion binding"/>
    <property type="evidence" value="ECO:0007669"/>
    <property type="project" value="InterPro"/>
</dbReference>
<dbReference type="HAMAP" id="MF_00046">
    <property type="entry name" value="MurC"/>
    <property type="match status" value="1"/>
</dbReference>
<evidence type="ECO:0000256" key="2">
    <source>
        <dbReference type="ARBA" id="ARBA00004496"/>
    </source>
</evidence>
<evidence type="ECO:0000256" key="11">
    <source>
        <dbReference type="ARBA" id="ARBA00022840"/>
    </source>
</evidence>
<evidence type="ECO:0000256" key="18">
    <source>
        <dbReference type="ARBA" id="ARBA00047833"/>
    </source>
</evidence>
<comment type="pathway">
    <text evidence="3">Cell wall biogenesis; peptidoglycan biosynthesis.</text>
</comment>
<dbReference type="InterPro" id="IPR005758">
    <property type="entry name" value="UDP-N-AcMur_Ala_ligase_MurC"/>
</dbReference>
<dbReference type="SUPFAM" id="SSF51984">
    <property type="entry name" value="MurCD N-terminal domain"/>
    <property type="match status" value="1"/>
</dbReference>
<keyword evidence="15" id="KW-0472">Membrane</keyword>
<accession>A0AA38Y179</accession>
<dbReference type="GO" id="GO:0005524">
    <property type="term" value="F:ATP binding"/>
    <property type="evidence" value="ECO:0007669"/>
    <property type="project" value="UniProtKB-UniRule"/>
</dbReference>
<dbReference type="Gene3D" id="3.40.50.11690">
    <property type="entry name" value="Cell division protein FtsQ/DivIB"/>
    <property type="match status" value="1"/>
</dbReference>
<dbReference type="InterPro" id="IPR045335">
    <property type="entry name" value="FtsQ_C_sf"/>
</dbReference>
<evidence type="ECO:0000256" key="19">
    <source>
        <dbReference type="PROSITE-ProRule" id="PRU00409"/>
    </source>
</evidence>
<dbReference type="GO" id="GO:0005737">
    <property type="term" value="C:cytoplasm"/>
    <property type="evidence" value="ECO:0007669"/>
    <property type="project" value="UniProtKB-SubCell"/>
</dbReference>
<dbReference type="InterPro" id="IPR011095">
    <property type="entry name" value="Dala_Dala_lig_C"/>
</dbReference>
<dbReference type="SUPFAM" id="SSF53244">
    <property type="entry name" value="MurD-like peptide ligases, peptide-binding domain"/>
    <property type="match status" value="1"/>
</dbReference>
<evidence type="ECO:0000259" key="21">
    <source>
        <dbReference type="PROSITE" id="PS50975"/>
    </source>
</evidence>
<dbReference type="Gene3D" id="3.30.420.40">
    <property type="match status" value="2"/>
</dbReference>
<dbReference type="Pfam" id="PF02875">
    <property type="entry name" value="Mur_ligase_C"/>
    <property type="match status" value="1"/>
</dbReference>
<dbReference type="InterPro" id="IPR016185">
    <property type="entry name" value="PreATP-grasp_dom_sf"/>
</dbReference>
<evidence type="ECO:0000256" key="8">
    <source>
        <dbReference type="ARBA" id="ARBA00022618"/>
    </source>
</evidence>
<dbReference type="PANTHER" id="PTHR43445">
    <property type="entry name" value="UDP-N-ACETYLMURAMATE--L-ALANINE LIGASE-RELATED"/>
    <property type="match status" value="1"/>
</dbReference>
<evidence type="ECO:0000256" key="12">
    <source>
        <dbReference type="ARBA" id="ARBA00022960"/>
    </source>
</evidence>
<dbReference type="SUPFAM" id="SSF53067">
    <property type="entry name" value="Actin-like ATPase domain"/>
    <property type="match status" value="2"/>
</dbReference>
<dbReference type="NCBIfam" id="NF002378">
    <property type="entry name" value="PRK01372.1"/>
    <property type="match status" value="1"/>
</dbReference>
<dbReference type="InterPro" id="IPR003494">
    <property type="entry name" value="SHS2_FtsA"/>
</dbReference>
<dbReference type="InterPro" id="IPR043129">
    <property type="entry name" value="ATPase_NBD"/>
</dbReference>
<dbReference type="NCBIfam" id="TIGR01082">
    <property type="entry name" value="murC"/>
    <property type="match status" value="1"/>
</dbReference>
<keyword evidence="8" id="KW-0132">Cell division</keyword>
<dbReference type="InterPro" id="IPR011761">
    <property type="entry name" value="ATP-grasp"/>
</dbReference>
<dbReference type="InterPro" id="IPR013815">
    <property type="entry name" value="ATP_grasp_subdomain_1"/>
</dbReference>
<proteinExistence type="inferred from homology"/>
<dbReference type="SMART" id="SM00842">
    <property type="entry name" value="FtsA"/>
    <property type="match status" value="1"/>
</dbReference>